<dbReference type="GO" id="GO:1990077">
    <property type="term" value="C:primosome complex"/>
    <property type="evidence" value="ECO:0007669"/>
    <property type="project" value="UniProtKB-KW"/>
</dbReference>
<dbReference type="InterPro" id="IPR050219">
    <property type="entry name" value="DnaG_primase"/>
</dbReference>
<keyword evidence="7 12" id="KW-0863">Zinc-finger</keyword>
<comment type="similarity">
    <text evidence="12 13">Belongs to the DnaG primase family.</text>
</comment>
<dbReference type="PIRSF" id="PIRSF002811">
    <property type="entry name" value="DnaG"/>
    <property type="match status" value="1"/>
</dbReference>
<dbReference type="InterPro" id="IPR019475">
    <property type="entry name" value="DNA_primase_DnaB-bd"/>
</dbReference>
<keyword evidence="10 12" id="KW-0238">DNA-binding</keyword>
<dbReference type="FunFam" id="3.90.580.10:FF:000001">
    <property type="entry name" value="DNA primase"/>
    <property type="match status" value="1"/>
</dbReference>
<keyword evidence="8 12" id="KW-0862">Zinc</keyword>
<comment type="function">
    <text evidence="12 13">RNA polymerase that catalyzes the synthesis of short RNA molecules used as primers for DNA polymerase during DNA replication.</text>
</comment>
<dbReference type="InterPro" id="IPR006295">
    <property type="entry name" value="DNA_primase_DnaG"/>
</dbReference>
<dbReference type="GO" id="GO:0005737">
    <property type="term" value="C:cytoplasm"/>
    <property type="evidence" value="ECO:0007669"/>
    <property type="project" value="TreeGrafter"/>
</dbReference>
<dbReference type="Gene3D" id="1.10.860.10">
    <property type="entry name" value="DNAb Helicase, Chain A"/>
    <property type="match status" value="1"/>
</dbReference>
<evidence type="ECO:0000256" key="2">
    <source>
        <dbReference type="ARBA" id="ARBA00022515"/>
    </source>
</evidence>
<keyword evidence="5 12" id="KW-0235">DNA replication</keyword>
<proteinExistence type="inferred from homology"/>
<evidence type="ECO:0000313" key="17">
    <source>
        <dbReference type="Proteomes" id="UP000033533"/>
    </source>
</evidence>
<evidence type="ECO:0000256" key="12">
    <source>
        <dbReference type="HAMAP-Rule" id="MF_00974"/>
    </source>
</evidence>
<dbReference type="CDD" id="cd03364">
    <property type="entry name" value="TOPRIM_DnaG_primases"/>
    <property type="match status" value="1"/>
</dbReference>
<dbReference type="SMART" id="SM00400">
    <property type="entry name" value="ZnF_CHCC"/>
    <property type="match status" value="1"/>
</dbReference>
<dbReference type="InterPro" id="IPR036977">
    <property type="entry name" value="DNA_primase_Znf_CHC2"/>
</dbReference>
<keyword evidence="3 12" id="KW-0808">Transferase</keyword>
<keyword evidence="1 12" id="KW-0240">DNA-directed RNA polymerase</keyword>
<dbReference type="SUPFAM" id="SSF56731">
    <property type="entry name" value="DNA primase core"/>
    <property type="match status" value="1"/>
</dbReference>
<feature type="domain" description="Toprim" evidence="15">
    <location>
        <begin position="257"/>
        <end position="341"/>
    </location>
</feature>
<evidence type="ECO:0000256" key="3">
    <source>
        <dbReference type="ARBA" id="ARBA00022679"/>
    </source>
</evidence>
<comment type="cofactor">
    <cofactor evidence="12 13 14">
        <name>Zn(2+)</name>
        <dbReference type="ChEBI" id="CHEBI:29105"/>
    </cofactor>
    <text evidence="12 13 14">Binds 1 zinc ion per monomer.</text>
</comment>
<dbReference type="Pfam" id="PF01807">
    <property type="entry name" value="Zn_ribbon_DnaG"/>
    <property type="match status" value="1"/>
</dbReference>
<dbReference type="InterPro" id="IPR002694">
    <property type="entry name" value="Znf_CHC2"/>
</dbReference>
<dbReference type="InterPro" id="IPR016136">
    <property type="entry name" value="DNA_helicase_N/primase_C"/>
</dbReference>
<reference evidence="16 17" key="1">
    <citation type="submission" date="2014-12" db="EMBL/GenBank/DDBJ databases">
        <title>Comparative genomics of the lactic acid bacteria isolated from the honey bee gut.</title>
        <authorList>
            <person name="Ellegaard K.M."/>
            <person name="Tamarit D."/>
            <person name="Javelind E."/>
            <person name="Olofsson T."/>
            <person name="Andersson S.G."/>
            <person name="Vasquez A."/>
        </authorList>
    </citation>
    <scope>NUCLEOTIDE SEQUENCE [LARGE SCALE GENOMIC DNA]</scope>
    <source>
        <strain evidence="16 17">Biut2</strain>
    </source>
</reference>
<dbReference type="PATRIC" id="fig|1218493.3.peg.1072"/>
<organism evidence="16 17">
    <name type="scientific">Lactobacillus kullabergensis</name>
    <dbReference type="NCBI Taxonomy" id="1218493"/>
    <lineage>
        <taxon>Bacteria</taxon>
        <taxon>Bacillati</taxon>
        <taxon>Bacillota</taxon>
        <taxon>Bacilli</taxon>
        <taxon>Lactobacillales</taxon>
        <taxon>Lactobacillaceae</taxon>
        <taxon>Lactobacillus</taxon>
    </lineage>
</organism>
<dbReference type="SUPFAM" id="SSF57783">
    <property type="entry name" value="Zinc beta-ribbon"/>
    <property type="match status" value="1"/>
</dbReference>
<dbReference type="Pfam" id="PF08275">
    <property type="entry name" value="DNAG_N"/>
    <property type="match status" value="1"/>
</dbReference>
<dbReference type="Pfam" id="PF13155">
    <property type="entry name" value="Toprim_2"/>
    <property type="match status" value="1"/>
</dbReference>
<evidence type="ECO:0000256" key="9">
    <source>
        <dbReference type="ARBA" id="ARBA00022842"/>
    </source>
</evidence>
<keyword evidence="4 12" id="KW-0548">Nucleotidyltransferase</keyword>
<gene>
    <name evidence="12 16" type="primary">dnaG</name>
    <name evidence="16" type="ORF">JF76_10200</name>
</gene>
<dbReference type="PANTHER" id="PTHR30313">
    <property type="entry name" value="DNA PRIMASE"/>
    <property type="match status" value="1"/>
</dbReference>
<evidence type="ECO:0000256" key="11">
    <source>
        <dbReference type="ARBA" id="ARBA00023163"/>
    </source>
</evidence>
<evidence type="ECO:0000256" key="8">
    <source>
        <dbReference type="ARBA" id="ARBA00022833"/>
    </source>
</evidence>
<comment type="subunit">
    <text evidence="12">Monomer. Interacts with DnaB.</text>
</comment>
<dbReference type="Gene3D" id="3.90.980.10">
    <property type="entry name" value="DNA primase, catalytic core, N-terminal domain"/>
    <property type="match status" value="1"/>
</dbReference>
<evidence type="ECO:0000256" key="13">
    <source>
        <dbReference type="PIRNR" id="PIRNR002811"/>
    </source>
</evidence>
<dbReference type="Pfam" id="PF10410">
    <property type="entry name" value="DnaB_bind"/>
    <property type="match status" value="1"/>
</dbReference>
<dbReference type="HAMAP" id="MF_00974">
    <property type="entry name" value="DNA_primase_DnaG"/>
    <property type="match status" value="1"/>
</dbReference>
<dbReference type="Proteomes" id="UP000033533">
    <property type="component" value="Unassembled WGS sequence"/>
</dbReference>
<evidence type="ECO:0000256" key="6">
    <source>
        <dbReference type="ARBA" id="ARBA00022723"/>
    </source>
</evidence>
<dbReference type="GO" id="GO:0003899">
    <property type="term" value="F:DNA-directed RNA polymerase activity"/>
    <property type="evidence" value="ECO:0007669"/>
    <property type="project" value="UniProtKB-UniRule"/>
</dbReference>
<dbReference type="InterPro" id="IPR030846">
    <property type="entry name" value="DnaG_bac"/>
</dbReference>
<dbReference type="InterPro" id="IPR034151">
    <property type="entry name" value="TOPRIM_DnaG_bac"/>
</dbReference>
<evidence type="ECO:0000256" key="7">
    <source>
        <dbReference type="ARBA" id="ARBA00022771"/>
    </source>
</evidence>
<accession>A0A0F4L9T6</accession>
<evidence type="ECO:0000256" key="14">
    <source>
        <dbReference type="PIRSR" id="PIRSR002811-1"/>
    </source>
</evidence>
<dbReference type="STRING" id="1218493.JF76_10200"/>
<dbReference type="EC" id="2.7.7.101" evidence="12"/>
<dbReference type="GO" id="GO:0008270">
    <property type="term" value="F:zinc ion binding"/>
    <property type="evidence" value="ECO:0007669"/>
    <property type="project" value="UniProtKB-UniRule"/>
</dbReference>
<dbReference type="InterPro" id="IPR037068">
    <property type="entry name" value="DNA_primase_core_N_sf"/>
</dbReference>
<dbReference type="AlphaFoldDB" id="A0A0F4L9T6"/>
<evidence type="ECO:0000256" key="4">
    <source>
        <dbReference type="ARBA" id="ARBA00022695"/>
    </source>
</evidence>
<sequence length="601" mass="69081">MAGLIPEETIAKVRNNVNIVNVISQYVSLEKKGKDFVGLCPFHEEKTPSFTVSEGKQFFKCFGCGKGGNVFSFLMYKENLTFPESVQKLADFAHIDIGEYSSQKPKFSNILIKINEEAADFYHRVLISTNAGKPGYNYAEKRGLNQEIISHFRIGYAPKQNNLLLTYLRGQNFKDEDLIKSGLFVQSQNGELFDRFRERLMFPLSNEGDYVVGFSGRRLAKDKTEAKYINSPETEVFTKSKTLFHFAEAKKAARSEKHLILYEGYMDVIAAYKAGIKSGIASMGTSLTDQQVYMLRRITNNIIINYDGDDPGIHAEERATRMFNQVGGFNLGIVVLPEKLDPDEYVKKYGAEKYQDEVKGALTPTDFFLKRLKQKYNLANDREKLAYLDEAMKEIAQLSNPVEQDLYLNKIAKEQGVAQDSLKVNLTKYRRQQNQAKRHQGYPAQEQGKSYNYSDPPIDKAQKQEAIDPIQTRLLYLFIHSRHAQEYLLAHQFLFPDSKYQRLAELWLNFSENQENPTVNSFLDFIPSELQGIIVNAEMTNMPQDFSDREIDEQINALNMRKINIKLQHLMNDLQDAKRKTDTDEILDITRKILQLKRIQG</sequence>
<keyword evidence="2 12" id="KW-0639">Primosome</keyword>
<dbReference type="HOGENOM" id="CLU_013501_3_3_9"/>
<keyword evidence="6 12" id="KW-0479">Metal-binding</keyword>
<dbReference type="GO" id="GO:0006269">
    <property type="term" value="P:DNA replication, synthesis of primer"/>
    <property type="evidence" value="ECO:0007669"/>
    <property type="project" value="UniProtKB-UniRule"/>
</dbReference>
<dbReference type="GO" id="GO:0000428">
    <property type="term" value="C:DNA-directed RNA polymerase complex"/>
    <property type="evidence" value="ECO:0007669"/>
    <property type="project" value="UniProtKB-KW"/>
</dbReference>
<comment type="domain">
    <text evidence="12">Contains an N-terminal zinc-binding domain, a central core domain that contains the primase activity, and a C-terminal DnaB-binding domain.</text>
</comment>
<dbReference type="Gene3D" id="3.40.1360.10">
    <property type="match status" value="1"/>
</dbReference>
<keyword evidence="11 12" id="KW-0804">Transcription</keyword>
<feature type="zinc finger region" description="CHC2-type" evidence="12 14">
    <location>
        <begin position="40"/>
        <end position="64"/>
    </location>
</feature>
<dbReference type="InterPro" id="IPR006171">
    <property type="entry name" value="TOPRIM_dom"/>
</dbReference>
<dbReference type="Gene3D" id="3.90.580.10">
    <property type="entry name" value="Zinc finger, CHC2-type domain"/>
    <property type="match status" value="1"/>
</dbReference>
<dbReference type="SMART" id="SM00493">
    <property type="entry name" value="TOPRIM"/>
    <property type="match status" value="1"/>
</dbReference>
<comment type="caution">
    <text evidence="16">The sequence shown here is derived from an EMBL/GenBank/DDBJ whole genome shotgun (WGS) entry which is preliminary data.</text>
</comment>
<evidence type="ECO:0000259" key="15">
    <source>
        <dbReference type="PROSITE" id="PS50880"/>
    </source>
</evidence>
<dbReference type="PROSITE" id="PS50880">
    <property type="entry name" value="TOPRIM"/>
    <property type="match status" value="1"/>
</dbReference>
<keyword evidence="9" id="KW-0460">Magnesium</keyword>
<dbReference type="RefSeq" id="WP_045928116.1">
    <property type="nucleotide sequence ID" value="NZ_JBHSZS010000025.1"/>
</dbReference>
<name>A0A0F4L9T6_9LACO</name>
<dbReference type="OrthoDB" id="9803773at2"/>
<dbReference type="InterPro" id="IPR013264">
    <property type="entry name" value="DNAG_N"/>
</dbReference>
<dbReference type="GO" id="GO:0003677">
    <property type="term" value="F:DNA binding"/>
    <property type="evidence" value="ECO:0007669"/>
    <property type="project" value="UniProtKB-KW"/>
</dbReference>
<evidence type="ECO:0000256" key="5">
    <source>
        <dbReference type="ARBA" id="ARBA00022705"/>
    </source>
</evidence>
<evidence type="ECO:0000256" key="1">
    <source>
        <dbReference type="ARBA" id="ARBA00022478"/>
    </source>
</evidence>
<evidence type="ECO:0000256" key="10">
    <source>
        <dbReference type="ARBA" id="ARBA00023125"/>
    </source>
</evidence>
<dbReference type="EMBL" id="JXBY01000019">
    <property type="protein sequence ID" value="KJY55385.1"/>
    <property type="molecule type" value="Genomic_DNA"/>
</dbReference>
<comment type="catalytic activity">
    <reaction evidence="12">
        <text>ssDNA + n NTP = ssDNA/pppN(pN)n-1 hybrid + (n-1) diphosphate.</text>
        <dbReference type="EC" id="2.7.7.101"/>
    </reaction>
</comment>
<dbReference type="NCBIfam" id="TIGR01391">
    <property type="entry name" value="dnaG"/>
    <property type="match status" value="1"/>
</dbReference>
<dbReference type="PANTHER" id="PTHR30313:SF2">
    <property type="entry name" value="DNA PRIMASE"/>
    <property type="match status" value="1"/>
</dbReference>
<protein>
    <recommendedName>
        <fullName evidence="12 13">DNA primase</fullName>
        <ecNumber evidence="12">2.7.7.101</ecNumber>
    </recommendedName>
</protein>
<evidence type="ECO:0000313" key="16">
    <source>
        <dbReference type="EMBL" id="KJY55385.1"/>
    </source>
</evidence>